<feature type="domain" description="SUF system FeS cluster assembly SufBD N-terminal" evidence="2">
    <location>
        <begin position="19"/>
        <end position="183"/>
    </location>
</feature>
<dbReference type="InterPro" id="IPR011542">
    <property type="entry name" value="SUF_FeS_clus_asmbl_SufD"/>
</dbReference>
<evidence type="ECO:0000259" key="2">
    <source>
        <dbReference type="Pfam" id="PF19295"/>
    </source>
</evidence>
<dbReference type="SUPFAM" id="SSF101960">
    <property type="entry name" value="Stabilizer of iron transporter SufD"/>
    <property type="match status" value="1"/>
</dbReference>
<dbReference type="InterPro" id="IPR045595">
    <property type="entry name" value="SufBD_N"/>
</dbReference>
<dbReference type="PANTHER" id="PTHR43575:SF1">
    <property type="entry name" value="PROTEIN ABCI7, CHLOROPLASTIC"/>
    <property type="match status" value="1"/>
</dbReference>
<feature type="domain" description="SUF system FeS cluster assembly SufBD core" evidence="1">
    <location>
        <begin position="190"/>
        <end position="420"/>
    </location>
</feature>
<dbReference type="InterPro" id="IPR037284">
    <property type="entry name" value="SUF_FeS_clus_asmbl_SufBD_sf"/>
</dbReference>
<dbReference type="InterPro" id="IPR055346">
    <property type="entry name" value="Fe-S_cluster_assembly_SufBD"/>
</dbReference>
<evidence type="ECO:0000259" key="1">
    <source>
        <dbReference type="Pfam" id="PF01458"/>
    </source>
</evidence>
<accession>A0A3B0VZ32</accession>
<dbReference type="GO" id="GO:0016226">
    <property type="term" value="P:iron-sulfur cluster assembly"/>
    <property type="evidence" value="ECO:0007669"/>
    <property type="project" value="InterPro"/>
</dbReference>
<reference evidence="3" key="1">
    <citation type="submission" date="2018-06" db="EMBL/GenBank/DDBJ databases">
        <authorList>
            <person name="Zhirakovskaya E."/>
        </authorList>
    </citation>
    <scope>NUCLEOTIDE SEQUENCE</scope>
</reference>
<evidence type="ECO:0000313" key="3">
    <source>
        <dbReference type="EMBL" id="VAW48281.1"/>
    </source>
</evidence>
<dbReference type="Pfam" id="PF19295">
    <property type="entry name" value="SufBD_N"/>
    <property type="match status" value="1"/>
</dbReference>
<dbReference type="InterPro" id="IPR000825">
    <property type="entry name" value="SUF_FeS_clus_asmbl_SufBD_core"/>
</dbReference>
<proteinExistence type="predicted"/>
<gene>
    <name evidence="3" type="ORF">MNBD_GAMMA04-1313</name>
</gene>
<name>A0A3B0VZ32_9ZZZZ</name>
<dbReference type="NCBIfam" id="TIGR01981">
    <property type="entry name" value="sufD"/>
    <property type="match status" value="1"/>
</dbReference>
<dbReference type="EMBL" id="UOFB01000251">
    <property type="protein sequence ID" value="VAW48281.1"/>
    <property type="molecule type" value="Genomic_DNA"/>
</dbReference>
<dbReference type="AlphaFoldDB" id="A0A3B0VZ32"/>
<dbReference type="PANTHER" id="PTHR43575">
    <property type="entry name" value="PROTEIN ABCI7, CHLOROPLASTIC"/>
    <property type="match status" value="1"/>
</dbReference>
<dbReference type="Pfam" id="PF01458">
    <property type="entry name" value="SUFBD_core"/>
    <property type="match status" value="1"/>
</dbReference>
<organism evidence="3">
    <name type="scientific">hydrothermal vent metagenome</name>
    <dbReference type="NCBI Taxonomy" id="652676"/>
    <lineage>
        <taxon>unclassified sequences</taxon>
        <taxon>metagenomes</taxon>
        <taxon>ecological metagenomes</taxon>
    </lineage>
</organism>
<protein>
    <submittedName>
        <fullName evidence="3">Iron-sulfur cluster assembly protein SufD</fullName>
    </submittedName>
</protein>
<sequence length="461" mass="50887">MSKKNARKVSPMAQAAIEHYVDLSKRLNQTEACSEVVNARQCAQAILLERAFPTQRDEAWQYTKLVNFVQKRFEVAIDDTVSSVDLDALQKFLPPLLPTFKIIKLVFVDGQFSAALSSDLLNLPKGLTIRLTQSLLNDAKAVAPFLSAEDVLSANAFVGLNQALLHDGFEACVAKNSSIDAPLFVVNIQSQSNQLSTLTNQVHVAENAELTLIQQFVSLDGIEACTNAVTNVEVAKSARVRQVILQQQAEASFYFHHQFVSQADNSDFNTFYAGMGSVLSRHQNVLLMNGEHIESSQNSACLAHQKQVVDSRTDTEHNQVWGASRQLHKYVLADSAVGVFNGMIKVAREAQKTDGQMDNKNLLLSGLAKMNSKPQLEIYADDVKCSHGCATGQINHDQIFYLQARGIPKNQAIEMVTKAFLMEPVETINCLEVRQWVGRLLSNALLEGGYFSKGITSCQTH</sequence>